<dbReference type="RefSeq" id="WP_132416980.1">
    <property type="nucleotide sequence ID" value="NZ_SKFG01000003.1"/>
</dbReference>
<dbReference type="InterPro" id="IPR037523">
    <property type="entry name" value="VOC_core"/>
</dbReference>
<dbReference type="Proteomes" id="UP000295418">
    <property type="component" value="Unassembled WGS sequence"/>
</dbReference>
<feature type="domain" description="VOC" evidence="1">
    <location>
        <begin position="8"/>
        <end position="117"/>
    </location>
</feature>
<dbReference type="EMBL" id="SKFG01000003">
    <property type="protein sequence ID" value="TCZ79324.1"/>
    <property type="molecule type" value="Genomic_DNA"/>
</dbReference>
<dbReference type="PROSITE" id="PS51819">
    <property type="entry name" value="VOC"/>
    <property type="match status" value="1"/>
</dbReference>
<dbReference type="AlphaFoldDB" id="A0A4R4EGV0"/>
<dbReference type="InterPro" id="IPR029068">
    <property type="entry name" value="Glyas_Bleomycin-R_OHBP_Dase"/>
</dbReference>
<evidence type="ECO:0000259" key="1">
    <source>
        <dbReference type="PROSITE" id="PS51819"/>
    </source>
</evidence>
<reference evidence="2 3" key="1">
    <citation type="submission" date="2019-03" db="EMBL/GenBank/DDBJ databases">
        <authorList>
            <person name="Kim M.K.M."/>
        </authorList>
    </citation>
    <scope>NUCLEOTIDE SEQUENCE [LARGE SCALE GENOMIC DNA]</scope>
    <source>
        <strain evidence="2 3">18JY21-1</strain>
    </source>
</reference>
<sequence>MSSLISKPISGAMYYVKDLEVASKWYTDTLGFSLGDHDFNDFVELTIDRQYVMHLFKSNDDDRVARATFSFATNDIQNTYTVLCDKGVEVSPLHEYSDHSGFTFKDCDGNQLMFCQFYK</sequence>
<keyword evidence="3" id="KW-1185">Reference proteome</keyword>
<evidence type="ECO:0000313" key="2">
    <source>
        <dbReference type="EMBL" id="TCZ79324.1"/>
    </source>
</evidence>
<dbReference type="Pfam" id="PF00903">
    <property type="entry name" value="Glyoxalase"/>
    <property type="match status" value="1"/>
</dbReference>
<accession>A0A4R4EGV0</accession>
<name>A0A4R4EGV0_9BACL</name>
<dbReference type="SUPFAM" id="SSF54593">
    <property type="entry name" value="Glyoxalase/Bleomycin resistance protein/Dihydroxybiphenyl dioxygenase"/>
    <property type="match status" value="1"/>
</dbReference>
<organism evidence="2 3">
    <name type="scientific">Paenibacillus albiflavus</name>
    <dbReference type="NCBI Taxonomy" id="2545760"/>
    <lineage>
        <taxon>Bacteria</taxon>
        <taxon>Bacillati</taxon>
        <taxon>Bacillota</taxon>
        <taxon>Bacilli</taxon>
        <taxon>Bacillales</taxon>
        <taxon>Paenibacillaceae</taxon>
        <taxon>Paenibacillus</taxon>
    </lineage>
</organism>
<comment type="caution">
    <text evidence="2">The sequence shown here is derived from an EMBL/GenBank/DDBJ whole genome shotgun (WGS) entry which is preliminary data.</text>
</comment>
<dbReference type="OrthoDB" id="2608626at2"/>
<proteinExistence type="predicted"/>
<gene>
    <name evidence="2" type="ORF">E0485_05520</name>
</gene>
<protein>
    <submittedName>
        <fullName evidence="2">VOC family protein</fullName>
    </submittedName>
</protein>
<evidence type="ECO:0000313" key="3">
    <source>
        <dbReference type="Proteomes" id="UP000295418"/>
    </source>
</evidence>
<dbReference type="Gene3D" id="3.10.180.10">
    <property type="entry name" value="2,3-Dihydroxybiphenyl 1,2-Dioxygenase, domain 1"/>
    <property type="match status" value="1"/>
</dbReference>
<dbReference type="CDD" id="cd06587">
    <property type="entry name" value="VOC"/>
    <property type="match status" value="1"/>
</dbReference>
<dbReference type="InterPro" id="IPR004360">
    <property type="entry name" value="Glyas_Fos-R_dOase_dom"/>
</dbReference>